<sequence length="115" mass="12995">MSGRFLQTIAKRDPELYILMPIMSAIFGIAGYHLGKKGTAIDPEKSVVLAKDGTAKPWQSDTNEGDNNFKFKYHPYGDRKMAVRHAPSALHITEVEVRGVDNEIFDTFDLRKQLK</sequence>
<keyword evidence="1" id="KW-0812">Transmembrane</keyword>
<keyword evidence="1" id="KW-1133">Transmembrane helix</keyword>
<organism evidence="2 3">
    <name type="scientific">Neolecta irregularis (strain DAH-3)</name>
    <dbReference type="NCBI Taxonomy" id="1198029"/>
    <lineage>
        <taxon>Eukaryota</taxon>
        <taxon>Fungi</taxon>
        <taxon>Dikarya</taxon>
        <taxon>Ascomycota</taxon>
        <taxon>Taphrinomycotina</taxon>
        <taxon>Neolectales</taxon>
        <taxon>Neolectaceae</taxon>
        <taxon>Neolecta</taxon>
    </lineage>
</organism>
<protein>
    <submittedName>
        <fullName evidence="2">Uncharacterized protein</fullName>
    </submittedName>
</protein>
<dbReference type="OMA" id="PELFITW"/>
<dbReference type="AlphaFoldDB" id="A0A1U7LJ23"/>
<dbReference type="InterPro" id="IPR039965">
    <property type="entry name" value="C3H7.08c"/>
</dbReference>
<name>A0A1U7LJ23_NEOID</name>
<dbReference type="OrthoDB" id="3141857at2759"/>
<keyword evidence="3" id="KW-1185">Reference proteome</keyword>
<gene>
    <name evidence="2" type="ORF">NEOLI_002471</name>
</gene>
<keyword evidence="1" id="KW-0472">Membrane</keyword>
<dbReference type="EMBL" id="LXFE01002965">
    <property type="protein sequence ID" value="OLL22666.1"/>
    <property type="molecule type" value="Genomic_DNA"/>
</dbReference>
<reference evidence="2 3" key="1">
    <citation type="submission" date="2016-04" db="EMBL/GenBank/DDBJ databases">
        <title>Evolutionary innovation and constraint leading to complex multicellularity in the Ascomycota.</title>
        <authorList>
            <person name="Cisse O."/>
            <person name="Nguyen A."/>
            <person name="Hewitt D.A."/>
            <person name="Jedd G."/>
            <person name="Stajich J.E."/>
        </authorList>
    </citation>
    <scope>NUCLEOTIDE SEQUENCE [LARGE SCALE GENOMIC DNA]</scope>
    <source>
        <strain evidence="2 3">DAH-3</strain>
    </source>
</reference>
<evidence type="ECO:0000256" key="1">
    <source>
        <dbReference type="SAM" id="Phobius"/>
    </source>
</evidence>
<comment type="caution">
    <text evidence="2">The sequence shown here is derived from an EMBL/GenBank/DDBJ whole genome shotgun (WGS) entry which is preliminary data.</text>
</comment>
<dbReference type="PANTHER" id="PTHR40466">
    <property type="entry name" value="EXPRESSED PROTEIN"/>
    <property type="match status" value="1"/>
</dbReference>
<dbReference type="PANTHER" id="PTHR40466:SF1">
    <property type="entry name" value="FUNGAL PROTEIN"/>
    <property type="match status" value="1"/>
</dbReference>
<accession>A0A1U7LJ23</accession>
<dbReference type="Proteomes" id="UP000186594">
    <property type="component" value="Unassembled WGS sequence"/>
</dbReference>
<proteinExistence type="predicted"/>
<feature type="transmembrane region" description="Helical" evidence="1">
    <location>
        <begin position="16"/>
        <end position="35"/>
    </location>
</feature>
<evidence type="ECO:0000313" key="2">
    <source>
        <dbReference type="EMBL" id="OLL22666.1"/>
    </source>
</evidence>
<evidence type="ECO:0000313" key="3">
    <source>
        <dbReference type="Proteomes" id="UP000186594"/>
    </source>
</evidence>